<accession>A0A0M9A4R9</accession>
<feature type="region of interest" description="Disordered" evidence="1">
    <location>
        <begin position="1"/>
        <end position="62"/>
    </location>
</feature>
<proteinExistence type="predicted"/>
<name>A0A0M9A4R9_9HYME</name>
<protein>
    <submittedName>
        <fullName evidence="2">Uncharacterized protein</fullName>
    </submittedName>
</protein>
<dbReference type="Proteomes" id="UP000053105">
    <property type="component" value="Unassembled WGS sequence"/>
</dbReference>
<reference evidence="2 3" key="1">
    <citation type="submission" date="2015-07" db="EMBL/GenBank/DDBJ databases">
        <title>The genome of Melipona quadrifasciata.</title>
        <authorList>
            <person name="Pan H."/>
            <person name="Kapheim K."/>
        </authorList>
    </citation>
    <scope>NUCLEOTIDE SEQUENCE [LARGE SCALE GENOMIC DNA]</scope>
    <source>
        <strain evidence="2">0111107301</strain>
        <tissue evidence="2">Whole body</tissue>
    </source>
</reference>
<evidence type="ECO:0000313" key="2">
    <source>
        <dbReference type="EMBL" id="KOX76446.1"/>
    </source>
</evidence>
<sequence>MATKHDEAGGQHDDEQRRVSRHARAVEHGRLAERRTGGQHPRRQQQHAVDLDGGAARSSSPTFRRFLSAIKLEINERNGHRFTKEEETTDPRSYPKSSPIGGAKDPTSLVPFLIESQIKPLSLTKKETSRPKAGDAAPTKLVIEPTPQSRFPVINPQLYPNHPVSYTFLEAGPIFSTPRTKKPLTESVGRADLESRGPPISPPRNLCSPTFQLADDQRNDSGKKVKSASTSRSFVGGKRAAGLSVNRRILGSVAGVRNKNERTPVKERYRRWIAGKDRPARRFEASPVAGRYPVGIRPVSKRPASLKKWTNFQ</sequence>
<gene>
    <name evidence="2" type="ORF">WN51_12127</name>
</gene>
<dbReference type="AlphaFoldDB" id="A0A0M9A4R9"/>
<feature type="region of interest" description="Disordered" evidence="1">
    <location>
        <begin position="74"/>
        <end position="107"/>
    </location>
</feature>
<evidence type="ECO:0000313" key="3">
    <source>
        <dbReference type="Proteomes" id="UP000053105"/>
    </source>
</evidence>
<evidence type="ECO:0000256" key="1">
    <source>
        <dbReference type="SAM" id="MobiDB-lite"/>
    </source>
</evidence>
<organism evidence="2 3">
    <name type="scientific">Melipona quadrifasciata</name>
    <dbReference type="NCBI Taxonomy" id="166423"/>
    <lineage>
        <taxon>Eukaryota</taxon>
        <taxon>Metazoa</taxon>
        <taxon>Ecdysozoa</taxon>
        <taxon>Arthropoda</taxon>
        <taxon>Hexapoda</taxon>
        <taxon>Insecta</taxon>
        <taxon>Pterygota</taxon>
        <taxon>Neoptera</taxon>
        <taxon>Endopterygota</taxon>
        <taxon>Hymenoptera</taxon>
        <taxon>Apocrita</taxon>
        <taxon>Aculeata</taxon>
        <taxon>Apoidea</taxon>
        <taxon>Anthophila</taxon>
        <taxon>Apidae</taxon>
        <taxon>Melipona</taxon>
    </lineage>
</organism>
<keyword evidence="3" id="KW-1185">Reference proteome</keyword>
<dbReference type="EMBL" id="KQ435748">
    <property type="protein sequence ID" value="KOX76446.1"/>
    <property type="molecule type" value="Genomic_DNA"/>
</dbReference>
<feature type="region of interest" description="Disordered" evidence="1">
    <location>
        <begin position="180"/>
        <end position="206"/>
    </location>
</feature>
<feature type="compositionally biased region" description="Basic and acidic residues" evidence="1">
    <location>
        <begin position="74"/>
        <end position="90"/>
    </location>
</feature>
<feature type="compositionally biased region" description="Basic and acidic residues" evidence="1">
    <location>
        <begin position="1"/>
        <end position="36"/>
    </location>
</feature>